<gene>
    <name evidence="1" type="ORF">CTLFYP3_00520</name>
</gene>
<organism evidence="1">
    <name type="scientific">Clostridium tertium</name>
    <dbReference type="NCBI Taxonomy" id="1559"/>
    <lineage>
        <taxon>Bacteria</taxon>
        <taxon>Bacillati</taxon>
        <taxon>Bacillota</taxon>
        <taxon>Clostridia</taxon>
        <taxon>Eubacteriales</taxon>
        <taxon>Clostridiaceae</taxon>
        <taxon>Clostridium</taxon>
    </lineage>
</organism>
<dbReference type="AlphaFoldDB" id="A0A6N2Z236"/>
<sequence length="29" mass="3502">MSNSTRNQNEIREGNRNGGFLHVRWRRIC</sequence>
<protein>
    <submittedName>
        <fullName evidence="1">Uncharacterized protein</fullName>
    </submittedName>
</protein>
<proteinExistence type="predicted"/>
<accession>A0A6N2Z236</accession>
<name>A0A6N2Z236_9CLOT</name>
<dbReference type="EMBL" id="CACRTO010000005">
    <property type="protein sequence ID" value="VYT71880.1"/>
    <property type="molecule type" value="Genomic_DNA"/>
</dbReference>
<evidence type="ECO:0000313" key="1">
    <source>
        <dbReference type="EMBL" id="VYT71880.1"/>
    </source>
</evidence>
<reference evidence="1" key="1">
    <citation type="submission" date="2019-11" db="EMBL/GenBank/DDBJ databases">
        <authorList>
            <person name="Feng L."/>
        </authorList>
    </citation>
    <scope>NUCLEOTIDE SEQUENCE</scope>
    <source>
        <strain evidence="1">CTertiumLFYP3</strain>
    </source>
</reference>